<dbReference type="InterPro" id="IPR035897">
    <property type="entry name" value="Toll_tir_struct_dom_sf"/>
</dbReference>
<dbReference type="STRING" id="455193.SAMN05421805_101382"/>
<keyword evidence="6" id="KW-1185">Reference proteome</keyword>
<feature type="domain" description="TIR" evidence="2">
    <location>
        <begin position="8"/>
        <end position="132"/>
    </location>
</feature>
<dbReference type="InterPro" id="IPR015943">
    <property type="entry name" value="WD40/YVTN_repeat-like_dom_sf"/>
</dbReference>
<dbReference type="OrthoDB" id="192618at2"/>
<proteinExistence type="predicted"/>
<feature type="transmembrane region" description="Helical" evidence="1">
    <location>
        <begin position="195"/>
        <end position="218"/>
    </location>
</feature>
<dbReference type="Proteomes" id="UP000270697">
    <property type="component" value="Unassembled WGS sequence"/>
</dbReference>
<dbReference type="SMART" id="SM00320">
    <property type="entry name" value="WD40"/>
    <property type="match status" value="5"/>
</dbReference>
<sequence>MTGITSPEDYDAFISYSHANKAVATALHGALTRIGRPMFVRERVRRLRLFWDDESLPAGSLPDNIKQAMLRSRYFILLASPEAAQSKWVRWEVRFWHEHCSPENFLIAVVDGGISWEGADFDWIRTNALPEVLRGRLASEPFCVPLTDDRRTTGLSLRQPDFRRAVGKLAAPLHGIQPEELDSLQLRQQRRQLRIAWSAVSLMLVLSISVTVASVFAVQQRNRAEQQAAVALSRALAAESQTQRQPQLAAQLAATAFRTAPTAQAAGAMLAALERNRHVVSFVQPPDNAPPVQRTEVVTLAGHAAMSPDGSLLAFAADDAERISLWHVRQQRMLGELEPPQRSVLSLAFTPDGRSLISHDGGGFQIWDVETRQQRHAAAFEASSPELAVSPDGTLLAARDRDAEPSARPPQMWDLRTGVPRQLPEAPVELSGPLIFAPDGRRLLVGQAESAGWITTAMVPLDVETGSWLPQESVPVGAHLEAIGGGLLVTSESEQLQLRDLATGAQLASASLPGGALHVEISDDGSTVLVVDSSLHVTAFDRGLGNPVRLTVETSQVLDMALSADGGLVGVVSDNGAVSVLSPDTDARVLAHPSPPDDLKLEALAVRGHRAVVAGTRGIRVWNLARGSVERALPVVADPDDLSAYSIAAALDGSGRRLAVQVGGRVGIWDLDTGEEIQHFSGPYDFQQSITRSAGIRFLAGDRAVLVDRIGGPEVVDVASGVVIGKVPVSGEQSGFAVDRDGSTVAVVEDDLNGVVGIHEWDGRTLHRVGEVTGGFRINDVAVSPDGSRIAITEADNQVFVRDLAGTLRTEMQLPELSPPGGLTFSPDGDVLVGLGDGISFWEVSTGILIGEWRVPDPGGGHDGDPELTDDGRLVVTRSGAPHQWALGSQQWLVALCEMGVGELRGQERAQYLGGIDVPPACSR</sequence>
<dbReference type="SMART" id="SM00255">
    <property type="entry name" value="TIR"/>
    <property type="match status" value="1"/>
</dbReference>
<dbReference type="EMBL" id="FOUP01000001">
    <property type="protein sequence ID" value="SFM46918.1"/>
    <property type="molecule type" value="Genomic_DNA"/>
</dbReference>
<evidence type="ECO:0000259" key="2">
    <source>
        <dbReference type="PROSITE" id="PS50104"/>
    </source>
</evidence>
<keyword evidence="1" id="KW-0472">Membrane</keyword>
<evidence type="ECO:0000313" key="6">
    <source>
        <dbReference type="Proteomes" id="UP000270697"/>
    </source>
</evidence>
<dbReference type="EMBL" id="RBXX01000002">
    <property type="protein sequence ID" value="RKT88180.1"/>
    <property type="molecule type" value="Genomic_DNA"/>
</dbReference>
<dbReference type="InterPro" id="IPR000157">
    <property type="entry name" value="TIR_dom"/>
</dbReference>
<evidence type="ECO:0000313" key="5">
    <source>
        <dbReference type="Proteomes" id="UP000199398"/>
    </source>
</evidence>
<gene>
    <name evidence="3" type="ORF">ATL45_6610</name>
    <name evidence="4" type="ORF">SAMN05421805_101382</name>
</gene>
<dbReference type="Gene3D" id="3.40.50.10140">
    <property type="entry name" value="Toll/interleukin-1 receptor homology (TIR) domain"/>
    <property type="match status" value="1"/>
</dbReference>
<organism evidence="4 5">
    <name type="scientific">Saccharopolyspora antimicrobica</name>
    <dbReference type="NCBI Taxonomy" id="455193"/>
    <lineage>
        <taxon>Bacteria</taxon>
        <taxon>Bacillati</taxon>
        <taxon>Actinomycetota</taxon>
        <taxon>Actinomycetes</taxon>
        <taxon>Pseudonocardiales</taxon>
        <taxon>Pseudonocardiaceae</taxon>
        <taxon>Saccharopolyspora</taxon>
    </lineage>
</organism>
<evidence type="ECO:0000313" key="4">
    <source>
        <dbReference type="EMBL" id="SFM46918.1"/>
    </source>
</evidence>
<dbReference type="PANTHER" id="PTHR19879">
    <property type="entry name" value="TRANSCRIPTION INITIATION FACTOR TFIID"/>
    <property type="match status" value="1"/>
</dbReference>
<evidence type="ECO:0000313" key="3">
    <source>
        <dbReference type="EMBL" id="RKT88180.1"/>
    </source>
</evidence>
<dbReference type="Gene3D" id="2.130.10.10">
    <property type="entry name" value="YVTN repeat-like/Quinoprotein amine dehydrogenase"/>
    <property type="match status" value="3"/>
</dbReference>
<name>A0A1I4R3P6_9PSEU</name>
<dbReference type="PROSITE" id="PS50104">
    <property type="entry name" value="TIR"/>
    <property type="match status" value="1"/>
</dbReference>
<keyword evidence="1" id="KW-1133">Transmembrane helix</keyword>
<accession>A0A1I4R3P6</accession>
<dbReference type="RefSeq" id="WP_093145910.1">
    <property type="nucleotide sequence ID" value="NZ_FOUP01000001.1"/>
</dbReference>
<dbReference type="PANTHER" id="PTHR19879:SF9">
    <property type="entry name" value="TRANSCRIPTION INITIATION FACTOR TFIID SUBUNIT 5"/>
    <property type="match status" value="1"/>
</dbReference>
<dbReference type="AlphaFoldDB" id="A0A1I4R3P6"/>
<dbReference type="SUPFAM" id="SSF50998">
    <property type="entry name" value="Quinoprotein alcohol dehydrogenase-like"/>
    <property type="match status" value="1"/>
</dbReference>
<keyword evidence="1" id="KW-0812">Transmembrane</keyword>
<dbReference type="Pfam" id="PF13676">
    <property type="entry name" value="TIR_2"/>
    <property type="match status" value="1"/>
</dbReference>
<reference evidence="4 5" key="1">
    <citation type="submission" date="2016-10" db="EMBL/GenBank/DDBJ databases">
        <authorList>
            <person name="de Groot N.N."/>
        </authorList>
    </citation>
    <scope>NUCLEOTIDE SEQUENCE [LARGE SCALE GENOMIC DNA]</scope>
    <source>
        <strain evidence="4 5">CPCC 201259</strain>
    </source>
</reference>
<dbReference type="InterPro" id="IPR011047">
    <property type="entry name" value="Quinoprotein_ADH-like_sf"/>
</dbReference>
<dbReference type="SUPFAM" id="SSF82171">
    <property type="entry name" value="DPP6 N-terminal domain-like"/>
    <property type="match status" value="1"/>
</dbReference>
<dbReference type="InterPro" id="IPR001680">
    <property type="entry name" value="WD40_rpt"/>
</dbReference>
<protein>
    <submittedName>
        <fullName evidence="3 4">WD40 repeat</fullName>
    </submittedName>
</protein>
<reference evidence="3 6" key="2">
    <citation type="submission" date="2018-10" db="EMBL/GenBank/DDBJ databases">
        <title>Sequencing the genomes of 1000 actinobacteria strains.</title>
        <authorList>
            <person name="Klenk H.-P."/>
        </authorList>
    </citation>
    <scope>NUCLEOTIDE SEQUENCE [LARGE SCALE GENOMIC DNA]</scope>
    <source>
        <strain evidence="3 6">DSM 45119</strain>
    </source>
</reference>
<dbReference type="SUPFAM" id="SSF52200">
    <property type="entry name" value="Toll/Interleukin receptor TIR domain"/>
    <property type="match status" value="1"/>
</dbReference>
<evidence type="ECO:0000256" key="1">
    <source>
        <dbReference type="SAM" id="Phobius"/>
    </source>
</evidence>
<dbReference type="Proteomes" id="UP000199398">
    <property type="component" value="Unassembled WGS sequence"/>
</dbReference>
<dbReference type="GO" id="GO:0007165">
    <property type="term" value="P:signal transduction"/>
    <property type="evidence" value="ECO:0007669"/>
    <property type="project" value="InterPro"/>
</dbReference>